<organism evidence="2 3">
    <name type="scientific">Aspergillus wentii DTO 134E9</name>
    <dbReference type="NCBI Taxonomy" id="1073089"/>
    <lineage>
        <taxon>Eukaryota</taxon>
        <taxon>Fungi</taxon>
        <taxon>Dikarya</taxon>
        <taxon>Ascomycota</taxon>
        <taxon>Pezizomycotina</taxon>
        <taxon>Eurotiomycetes</taxon>
        <taxon>Eurotiomycetidae</taxon>
        <taxon>Eurotiales</taxon>
        <taxon>Aspergillaceae</taxon>
        <taxon>Aspergillus</taxon>
        <taxon>Aspergillus subgen. Cremei</taxon>
    </lineage>
</organism>
<dbReference type="VEuPathDB" id="FungiDB:ASPWEDRAFT_36358"/>
<dbReference type="AlphaFoldDB" id="A0A1L9RUX8"/>
<feature type="chain" id="PRO_5013086682" evidence="1">
    <location>
        <begin position="26"/>
        <end position="71"/>
    </location>
</feature>
<dbReference type="GeneID" id="63750283"/>
<sequence length="71" mass="8089">MALSLSVLGALLGFTWLHLASLSDGFHLDQDICWVMLFYHPVRRRLPLHTRERMPLPLLEAGRQSLPLALP</sequence>
<gene>
    <name evidence="2" type="ORF">ASPWEDRAFT_36358</name>
</gene>
<protein>
    <submittedName>
        <fullName evidence="2">Uncharacterized protein</fullName>
    </submittedName>
</protein>
<name>A0A1L9RUX8_ASPWE</name>
<keyword evidence="1" id="KW-0732">Signal</keyword>
<dbReference type="EMBL" id="KV878210">
    <property type="protein sequence ID" value="OJJ38667.1"/>
    <property type="molecule type" value="Genomic_DNA"/>
</dbReference>
<reference evidence="3" key="1">
    <citation type="journal article" date="2017" name="Genome Biol.">
        <title>Comparative genomics reveals high biological diversity and specific adaptations in the industrially and medically important fungal genus Aspergillus.</title>
        <authorList>
            <person name="de Vries R.P."/>
            <person name="Riley R."/>
            <person name="Wiebenga A."/>
            <person name="Aguilar-Osorio G."/>
            <person name="Amillis S."/>
            <person name="Uchima C.A."/>
            <person name="Anderluh G."/>
            <person name="Asadollahi M."/>
            <person name="Askin M."/>
            <person name="Barry K."/>
            <person name="Battaglia E."/>
            <person name="Bayram O."/>
            <person name="Benocci T."/>
            <person name="Braus-Stromeyer S.A."/>
            <person name="Caldana C."/>
            <person name="Canovas D."/>
            <person name="Cerqueira G.C."/>
            <person name="Chen F."/>
            <person name="Chen W."/>
            <person name="Choi C."/>
            <person name="Clum A."/>
            <person name="Dos Santos R.A."/>
            <person name="Damasio A.R."/>
            <person name="Diallinas G."/>
            <person name="Emri T."/>
            <person name="Fekete E."/>
            <person name="Flipphi M."/>
            <person name="Freyberg S."/>
            <person name="Gallo A."/>
            <person name="Gournas C."/>
            <person name="Habgood R."/>
            <person name="Hainaut M."/>
            <person name="Harispe M.L."/>
            <person name="Henrissat B."/>
            <person name="Hilden K.S."/>
            <person name="Hope R."/>
            <person name="Hossain A."/>
            <person name="Karabika E."/>
            <person name="Karaffa L."/>
            <person name="Karanyi Z."/>
            <person name="Krasevec N."/>
            <person name="Kuo A."/>
            <person name="Kusch H."/>
            <person name="LaButti K."/>
            <person name="Lagendijk E.L."/>
            <person name="Lapidus A."/>
            <person name="Levasseur A."/>
            <person name="Lindquist E."/>
            <person name="Lipzen A."/>
            <person name="Logrieco A.F."/>
            <person name="MacCabe A."/>
            <person name="Maekelae M.R."/>
            <person name="Malavazi I."/>
            <person name="Melin P."/>
            <person name="Meyer V."/>
            <person name="Mielnichuk N."/>
            <person name="Miskei M."/>
            <person name="Molnar A.P."/>
            <person name="Mule G."/>
            <person name="Ngan C.Y."/>
            <person name="Orejas M."/>
            <person name="Orosz E."/>
            <person name="Ouedraogo J.P."/>
            <person name="Overkamp K.M."/>
            <person name="Park H.-S."/>
            <person name="Perrone G."/>
            <person name="Piumi F."/>
            <person name="Punt P.J."/>
            <person name="Ram A.F."/>
            <person name="Ramon A."/>
            <person name="Rauscher S."/>
            <person name="Record E."/>
            <person name="Riano-Pachon D.M."/>
            <person name="Robert V."/>
            <person name="Roehrig J."/>
            <person name="Ruller R."/>
            <person name="Salamov A."/>
            <person name="Salih N.S."/>
            <person name="Samson R.A."/>
            <person name="Sandor E."/>
            <person name="Sanguinetti M."/>
            <person name="Schuetze T."/>
            <person name="Sepcic K."/>
            <person name="Shelest E."/>
            <person name="Sherlock G."/>
            <person name="Sophianopoulou V."/>
            <person name="Squina F.M."/>
            <person name="Sun H."/>
            <person name="Susca A."/>
            <person name="Todd R.B."/>
            <person name="Tsang A."/>
            <person name="Unkles S.E."/>
            <person name="van de Wiele N."/>
            <person name="van Rossen-Uffink D."/>
            <person name="Oliveira J.V."/>
            <person name="Vesth T.C."/>
            <person name="Visser J."/>
            <person name="Yu J.-H."/>
            <person name="Zhou M."/>
            <person name="Andersen M.R."/>
            <person name="Archer D.B."/>
            <person name="Baker S.E."/>
            <person name="Benoit I."/>
            <person name="Brakhage A.A."/>
            <person name="Braus G.H."/>
            <person name="Fischer R."/>
            <person name="Frisvad J.C."/>
            <person name="Goldman G.H."/>
            <person name="Houbraken J."/>
            <person name="Oakley B."/>
            <person name="Pocsi I."/>
            <person name="Scazzocchio C."/>
            <person name="Seiboth B."/>
            <person name="vanKuyk P.A."/>
            <person name="Wortman J."/>
            <person name="Dyer P.S."/>
            <person name="Grigoriev I.V."/>
        </authorList>
    </citation>
    <scope>NUCLEOTIDE SEQUENCE [LARGE SCALE GENOMIC DNA]</scope>
    <source>
        <strain evidence="3">DTO 134E9</strain>
    </source>
</reference>
<dbReference type="RefSeq" id="XP_040692343.1">
    <property type="nucleotide sequence ID" value="XM_040834435.1"/>
</dbReference>
<evidence type="ECO:0000256" key="1">
    <source>
        <dbReference type="SAM" id="SignalP"/>
    </source>
</evidence>
<feature type="signal peptide" evidence="1">
    <location>
        <begin position="1"/>
        <end position="25"/>
    </location>
</feature>
<evidence type="ECO:0000313" key="2">
    <source>
        <dbReference type="EMBL" id="OJJ38667.1"/>
    </source>
</evidence>
<evidence type="ECO:0000313" key="3">
    <source>
        <dbReference type="Proteomes" id="UP000184383"/>
    </source>
</evidence>
<dbReference type="Proteomes" id="UP000184383">
    <property type="component" value="Unassembled WGS sequence"/>
</dbReference>
<keyword evidence="3" id="KW-1185">Reference proteome</keyword>
<proteinExistence type="predicted"/>
<accession>A0A1L9RUX8</accession>